<keyword evidence="4 10" id="KW-0812">Transmembrane</keyword>
<dbReference type="GO" id="GO:0055085">
    <property type="term" value="P:transmembrane transport"/>
    <property type="evidence" value="ECO:0007669"/>
    <property type="project" value="InterPro"/>
</dbReference>
<comment type="caution">
    <text evidence="12">The sequence shown here is derived from an EMBL/GenBank/DDBJ whole genome shotgun (WGS) entry which is preliminary data.</text>
</comment>
<dbReference type="Proteomes" id="UP000241769">
    <property type="component" value="Unassembled WGS sequence"/>
</dbReference>
<evidence type="ECO:0000256" key="10">
    <source>
        <dbReference type="PROSITE-ProRule" id="PRU00282"/>
    </source>
</evidence>
<comment type="similarity">
    <text evidence="2 11">Belongs to the mitochondrial carrier (TC 2.A.29) family.</text>
</comment>
<dbReference type="FunCoup" id="A0A2P6MPB5">
    <property type="interactions" value="520"/>
</dbReference>
<keyword evidence="6" id="KW-0999">Mitochondrion inner membrane</keyword>
<dbReference type="InterPro" id="IPR050391">
    <property type="entry name" value="Mito_Metabolite_Transporter"/>
</dbReference>
<dbReference type="InterPro" id="IPR023395">
    <property type="entry name" value="MCP_dom_sf"/>
</dbReference>
<comment type="subcellular location">
    <subcellularLocation>
        <location evidence="1">Mitochondrion inner membrane</location>
        <topology evidence="1">Multi-pass membrane protein</topology>
    </subcellularLocation>
</comment>
<keyword evidence="13" id="KW-1185">Reference proteome</keyword>
<gene>
    <name evidence="12" type="ORF">PROFUN_02559</name>
</gene>
<dbReference type="InterPro" id="IPR018108">
    <property type="entry name" value="MCP_transmembrane"/>
</dbReference>
<evidence type="ECO:0000256" key="5">
    <source>
        <dbReference type="ARBA" id="ARBA00022737"/>
    </source>
</evidence>
<keyword evidence="5" id="KW-0677">Repeat</keyword>
<keyword evidence="8" id="KW-0496">Mitochondrion</keyword>
<evidence type="ECO:0000256" key="2">
    <source>
        <dbReference type="ARBA" id="ARBA00006375"/>
    </source>
</evidence>
<evidence type="ECO:0000313" key="13">
    <source>
        <dbReference type="Proteomes" id="UP000241769"/>
    </source>
</evidence>
<evidence type="ECO:0000256" key="11">
    <source>
        <dbReference type="RuleBase" id="RU000488"/>
    </source>
</evidence>
<evidence type="ECO:0000256" key="3">
    <source>
        <dbReference type="ARBA" id="ARBA00022448"/>
    </source>
</evidence>
<evidence type="ECO:0000256" key="9">
    <source>
        <dbReference type="ARBA" id="ARBA00023136"/>
    </source>
</evidence>
<dbReference type="OrthoDB" id="448427at2759"/>
<feature type="repeat" description="Solcar" evidence="10">
    <location>
        <begin position="211"/>
        <end position="302"/>
    </location>
</feature>
<feature type="repeat" description="Solcar" evidence="10">
    <location>
        <begin position="118"/>
        <end position="202"/>
    </location>
</feature>
<dbReference type="FunFam" id="1.50.40.10:FF:000009">
    <property type="entry name" value="Mitochondrial 2-oxoglutarate/malate carrier protein"/>
    <property type="match status" value="1"/>
</dbReference>
<dbReference type="SUPFAM" id="SSF103506">
    <property type="entry name" value="Mitochondrial carrier"/>
    <property type="match status" value="1"/>
</dbReference>
<dbReference type="InParanoid" id="A0A2P6MPB5"/>
<sequence>MSFGGGGKKESPFRQFFLGGASGCAAACFTHPIDLVKVRMQITGEEKGAAAATAKKSGMLKTGIDVARSEGIMSLYKGLSASLLRQATYTTVRFGLYLQFKEALSRPGEKLSLWKSLACSMAAGAGGAIAGSPADVVLVRMQADGKLPLDQRRGYKNAIDGLAKIVREEGPMALTRGCIPNIYRAMLMTAGQLTSYDQAKAIILAKTDLKDGTVVHVSASVIAAFVASVITNPMDVIKTRIMNQAKTAAPGTVLYKSSLDCAVNILKHEGPLGFWKGFIPFFVRLGPHTVLTFVFFEQFSRLLNLIAK</sequence>
<dbReference type="PROSITE" id="PS50920">
    <property type="entry name" value="SOLCAR"/>
    <property type="match status" value="3"/>
</dbReference>
<keyword evidence="7" id="KW-1133">Transmembrane helix</keyword>
<dbReference type="EMBL" id="MDYQ01000599">
    <property type="protein sequence ID" value="PRP73550.1"/>
    <property type="molecule type" value="Genomic_DNA"/>
</dbReference>
<name>A0A2P6MPB5_9EUKA</name>
<dbReference type="Pfam" id="PF00153">
    <property type="entry name" value="Mito_carr"/>
    <property type="match status" value="3"/>
</dbReference>
<accession>A0A2P6MPB5</accession>
<evidence type="ECO:0000256" key="6">
    <source>
        <dbReference type="ARBA" id="ARBA00022792"/>
    </source>
</evidence>
<feature type="repeat" description="Solcar" evidence="10">
    <location>
        <begin position="14"/>
        <end position="103"/>
    </location>
</feature>
<dbReference type="Gene3D" id="1.50.40.10">
    <property type="entry name" value="Mitochondrial carrier domain"/>
    <property type="match status" value="1"/>
</dbReference>
<dbReference type="PRINTS" id="PR00926">
    <property type="entry name" value="MITOCARRIER"/>
</dbReference>
<dbReference type="STRING" id="1890364.A0A2P6MPB5"/>
<keyword evidence="3 11" id="KW-0813">Transport</keyword>
<protein>
    <submittedName>
        <fullName evidence="12">Uncharacterized protein</fullName>
    </submittedName>
</protein>
<organism evidence="12 13">
    <name type="scientific">Planoprotostelium fungivorum</name>
    <dbReference type="NCBI Taxonomy" id="1890364"/>
    <lineage>
        <taxon>Eukaryota</taxon>
        <taxon>Amoebozoa</taxon>
        <taxon>Evosea</taxon>
        <taxon>Variosea</taxon>
        <taxon>Cavosteliida</taxon>
        <taxon>Cavosteliaceae</taxon>
        <taxon>Planoprotostelium</taxon>
    </lineage>
</organism>
<dbReference type="PANTHER" id="PTHR45618">
    <property type="entry name" value="MITOCHONDRIAL DICARBOXYLATE CARRIER-RELATED"/>
    <property type="match status" value="1"/>
</dbReference>
<evidence type="ECO:0000313" key="12">
    <source>
        <dbReference type="EMBL" id="PRP73550.1"/>
    </source>
</evidence>
<keyword evidence="9 10" id="KW-0472">Membrane</keyword>
<dbReference type="AlphaFoldDB" id="A0A2P6MPB5"/>
<evidence type="ECO:0000256" key="4">
    <source>
        <dbReference type="ARBA" id="ARBA00022692"/>
    </source>
</evidence>
<reference evidence="12 13" key="1">
    <citation type="journal article" date="2018" name="Genome Biol. Evol.">
        <title>Multiple Roots of Fruiting Body Formation in Amoebozoa.</title>
        <authorList>
            <person name="Hillmann F."/>
            <person name="Forbes G."/>
            <person name="Novohradska S."/>
            <person name="Ferling I."/>
            <person name="Riege K."/>
            <person name="Groth M."/>
            <person name="Westermann M."/>
            <person name="Marz M."/>
            <person name="Spaller T."/>
            <person name="Winckler T."/>
            <person name="Schaap P."/>
            <person name="Glockner G."/>
        </authorList>
    </citation>
    <scope>NUCLEOTIDE SEQUENCE [LARGE SCALE GENOMIC DNA]</scope>
    <source>
        <strain evidence="12 13">Jena</strain>
    </source>
</reference>
<evidence type="ECO:0000256" key="1">
    <source>
        <dbReference type="ARBA" id="ARBA00004448"/>
    </source>
</evidence>
<dbReference type="GO" id="GO:0005743">
    <property type="term" value="C:mitochondrial inner membrane"/>
    <property type="evidence" value="ECO:0007669"/>
    <property type="project" value="UniProtKB-SubCell"/>
</dbReference>
<proteinExistence type="inferred from homology"/>
<dbReference type="InterPro" id="IPR002067">
    <property type="entry name" value="MCP"/>
</dbReference>
<evidence type="ECO:0000256" key="8">
    <source>
        <dbReference type="ARBA" id="ARBA00023128"/>
    </source>
</evidence>
<evidence type="ECO:0000256" key="7">
    <source>
        <dbReference type="ARBA" id="ARBA00022989"/>
    </source>
</evidence>